<gene>
    <name evidence="1" type="ORF">GCM10007036_13890</name>
</gene>
<keyword evidence="2" id="KW-1185">Reference proteome</keyword>
<organism evidence="1 2">
    <name type="scientific">Alsobacter metallidurans</name>
    <dbReference type="NCBI Taxonomy" id="340221"/>
    <lineage>
        <taxon>Bacteria</taxon>
        <taxon>Pseudomonadati</taxon>
        <taxon>Pseudomonadota</taxon>
        <taxon>Alphaproteobacteria</taxon>
        <taxon>Hyphomicrobiales</taxon>
        <taxon>Alsobacteraceae</taxon>
        <taxon>Alsobacter</taxon>
    </lineage>
</organism>
<accession>A0A917I5I1</accession>
<reference evidence="1" key="2">
    <citation type="submission" date="2020-09" db="EMBL/GenBank/DDBJ databases">
        <authorList>
            <person name="Sun Q."/>
            <person name="Zhou Y."/>
        </authorList>
    </citation>
    <scope>NUCLEOTIDE SEQUENCE</scope>
    <source>
        <strain evidence="1">CGMCC 1.12214</strain>
    </source>
</reference>
<comment type="caution">
    <text evidence="1">The sequence shown here is derived from an EMBL/GenBank/DDBJ whole genome shotgun (WGS) entry which is preliminary data.</text>
</comment>
<dbReference type="Proteomes" id="UP000603912">
    <property type="component" value="Unassembled WGS sequence"/>
</dbReference>
<protein>
    <submittedName>
        <fullName evidence="1">Uncharacterized protein</fullName>
    </submittedName>
</protein>
<dbReference type="RefSeq" id="WP_188516929.1">
    <property type="nucleotide sequence ID" value="NZ_BMES01000001.1"/>
</dbReference>
<reference evidence="1" key="1">
    <citation type="journal article" date="2014" name="Int. J. Syst. Evol. Microbiol.">
        <title>Complete genome sequence of Corynebacterium casei LMG S-19264T (=DSM 44701T), isolated from a smear-ripened cheese.</title>
        <authorList>
            <consortium name="US DOE Joint Genome Institute (JGI-PGF)"/>
            <person name="Walter F."/>
            <person name="Albersmeier A."/>
            <person name="Kalinowski J."/>
            <person name="Ruckert C."/>
        </authorList>
    </citation>
    <scope>NUCLEOTIDE SEQUENCE</scope>
    <source>
        <strain evidence="1">CGMCC 1.12214</strain>
    </source>
</reference>
<evidence type="ECO:0000313" key="1">
    <source>
        <dbReference type="EMBL" id="GGH14521.1"/>
    </source>
</evidence>
<dbReference type="AlphaFoldDB" id="A0A917I5I1"/>
<dbReference type="EMBL" id="BMES01000001">
    <property type="protein sequence ID" value="GGH14521.1"/>
    <property type="molecule type" value="Genomic_DNA"/>
</dbReference>
<evidence type="ECO:0000313" key="2">
    <source>
        <dbReference type="Proteomes" id="UP000603912"/>
    </source>
</evidence>
<sequence>MAPLPFRWDGEVMQPLPGFARKADRLFVIGQFYDLDNYEDRSAVSHKHEFAWLREAWKNLPEQLADLYPTPEHLRKRALIEAGYYDEVVVDAGSAAAALRVRQAFAAVDDFALVIVRGPLVIRRTAKSQSRRAMDGKTFQQSKQAIMDVVAEMVGVTTKQLQQNVDKAA</sequence>
<name>A0A917I5I1_9HYPH</name>
<proteinExistence type="predicted"/>